<dbReference type="AlphaFoldDB" id="A0A9D2M6P8"/>
<keyword evidence="1" id="KW-0812">Transmembrane</keyword>
<feature type="transmembrane region" description="Helical" evidence="1">
    <location>
        <begin position="52"/>
        <end position="76"/>
    </location>
</feature>
<reference evidence="2" key="1">
    <citation type="journal article" date="2021" name="PeerJ">
        <title>Extensive microbial diversity within the chicken gut microbiome revealed by metagenomics and culture.</title>
        <authorList>
            <person name="Gilroy R."/>
            <person name="Ravi A."/>
            <person name="Getino M."/>
            <person name="Pursley I."/>
            <person name="Horton D.L."/>
            <person name="Alikhan N.F."/>
            <person name="Baker D."/>
            <person name="Gharbi K."/>
            <person name="Hall N."/>
            <person name="Watson M."/>
            <person name="Adriaenssens E.M."/>
            <person name="Foster-Nyarko E."/>
            <person name="Jarju S."/>
            <person name="Secka A."/>
            <person name="Antonio M."/>
            <person name="Oren A."/>
            <person name="Chaudhuri R.R."/>
            <person name="La Ragione R."/>
            <person name="Hildebrand F."/>
            <person name="Pallen M.J."/>
        </authorList>
    </citation>
    <scope>NUCLEOTIDE SEQUENCE</scope>
    <source>
        <strain evidence="2">ChiBcec8-13705</strain>
    </source>
</reference>
<evidence type="ECO:0000313" key="3">
    <source>
        <dbReference type="Proteomes" id="UP000886803"/>
    </source>
</evidence>
<organism evidence="2 3">
    <name type="scientific">Candidatus Gemmiger avicola</name>
    <dbReference type="NCBI Taxonomy" id="2838605"/>
    <lineage>
        <taxon>Bacteria</taxon>
        <taxon>Bacillati</taxon>
        <taxon>Bacillota</taxon>
        <taxon>Clostridia</taxon>
        <taxon>Eubacteriales</taxon>
        <taxon>Gemmiger</taxon>
    </lineage>
</organism>
<dbReference type="Proteomes" id="UP000886803">
    <property type="component" value="Unassembled WGS sequence"/>
</dbReference>
<evidence type="ECO:0000256" key="1">
    <source>
        <dbReference type="SAM" id="Phobius"/>
    </source>
</evidence>
<dbReference type="Pfam" id="PF12730">
    <property type="entry name" value="ABC2_membrane_4"/>
    <property type="match status" value="1"/>
</dbReference>
<keyword evidence="1" id="KW-1133">Transmembrane helix</keyword>
<protein>
    <submittedName>
        <fullName evidence="2">ABC transporter permease</fullName>
    </submittedName>
</protein>
<feature type="transmembrane region" description="Helical" evidence="1">
    <location>
        <begin position="168"/>
        <end position="190"/>
    </location>
</feature>
<keyword evidence="1" id="KW-0472">Membrane</keyword>
<comment type="caution">
    <text evidence="2">The sequence shown here is derived from an EMBL/GenBank/DDBJ whole genome shotgun (WGS) entry which is preliminary data.</text>
</comment>
<feature type="transmembrane region" description="Helical" evidence="1">
    <location>
        <begin position="138"/>
        <end position="161"/>
    </location>
</feature>
<sequence>MLRLCRCEFRKLRRLRLLPFLCLAAVLFPAFGTLMAAQGNITPQEVYGNTIGMLVTFGLPFLLPVVVGLLATRLFYLETECDTLKQLRTVPVRIGALTAAKLLVLTWFVFFVTFLAAGSCVFAGAALCGGYVETALPIWRTALLDGILQAAAALPLVWLVVLLRRSHLFSLLAALLYSVVNGFLSLNVLMQMSVLPPPLSTRPFWQQLVFWTPGGLITRCLFAAESGADGSYRFAPWQLAVVLMAIAGLFGLLTARAYARWER</sequence>
<gene>
    <name evidence="2" type="ORF">H9945_06265</name>
</gene>
<accession>A0A9D2M6P8</accession>
<name>A0A9D2M6P8_9FIRM</name>
<reference evidence="2" key="2">
    <citation type="submission" date="2021-04" db="EMBL/GenBank/DDBJ databases">
        <authorList>
            <person name="Gilroy R."/>
        </authorList>
    </citation>
    <scope>NUCLEOTIDE SEQUENCE</scope>
    <source>
        <strain evidence="2">ChiBcec8-13705</strain>
    </source>
</reference>
<feature type="transmembrane region" description="Helical" evidence="1">
    <location>
        <begin position="102"/>
        <end position="132"/>
    </location>
</feature>
<dbReference type="EMBL" id="DWYG01000102">
    <property type="protein sequence ID" value="HJB42087.1"/>
    <property type="molecule type" value="Genomic_DNA"/>
</dbReference>
<feature type="transmembrane region" description="Helical" evidence="1">
    <location>
        <begin position="237"/>
        <end position="259"/>
    </location>
</feature>
<evidence type="ECO:0000313" key="2">
    <source>
        <dbReference type="EMBL" id="HJB42087.1"/>
    </source>
</evidence>
<proteinExistence type="predicted"/>